<comment type="function">
    <text evidence="7">May be involved in the degradation of misfolded endoplasmic reticulum (ER) luminal proteins.</text>
</comment>
<dbReference type="EMBL" id="JABMIG020000021">
    <property type="protein sequence ID" value="KAL3802200.1"/>
    <property type="molecule type" value="Genomic_DNA"/>
</dbReference>
<feature type="transmembrane region" description="Helical" evidence="7">
    <location>
        <begin position="110"/>
        <end position="143"/>
    </location>
</feature>
<evidence type="ECO:0000313" key="8">
    <source>
        <dbReference type="EMBL" id="KAL3790538.1"/>
    </source>
</evidence>
<sequence length="239" mass="27809">MDFGGAAAIGGAGDGFDFMSWYMDIPIISRLYFTGAFLTTAGCALDIISPFSLYFNFDLIFFQGQIWRLLTTYLFFGMFSIDFLFHMYFLVRYCRMLEEGDFRGKTAHFVMMIMFGVIFMTAVAPFVSVHFLGSSLTFMMVYVWGRRNEDMRMSFLGFFTFNAPYLPWVMLMFSVLLGNPVTIDAIGILVGHTYYFLEYVYPVVAEIRGWRRKKILEPPRVLHWICGTYQEPVEHLHQD</sequence>
<evidence type="ECO:0000256" key="2">
    <source>
        <dbReference type="ARBA" id="ARBA00008917"/>
    </source>
</evidence>
<dbReference type="GO" id="GO:0033554">
    <property type="term" value="P:cellular response to stress"/>
    <property type="evidence" value="ECO:0007669"/>
    <property type="project" value="UniProtKB-ARBA"/>
</dbReference>
<dbReference type="Pfam" id="PF04511">
    <property type="entry name" value="DER1"/>
    <property type="match status" value="1"/>
</dbReference>
<reference evidence="8" key="2">
    <citation type="submission" date="2024-11" db="EMBL/GenBank/DDBJ databases">
        <authorList>
            <person name="Roberts W.R."/>
            <person name="Alverson A.J."/>
        </authorList>
    </citation>
    <scope>NUCLEOTIDE SEQUENCE</scope>
    <source>
        <strain evidence="8">CCMP332</strain>
    </source>
</reference>
<dbReference type="EMBL" id="JABMIG020000126">
    <property type="protein sequence ID" value="KAL3790538.1"/>
    <property type="molecule type" value="Genomic_DNA"/>
</dbReference>
<evidence type="ECO:0000313" key="10">
    <source>
        <dbReference type="Proteomes" id="UP001516023"/>
    </source>
</evidence>
<keyword evidence="10" id="KW-1185">Reference proteome</keyword>
<evidence type="ECO:0000256" key="5">
    <source>
        <dbReference type="ARBA" id="ARBA00022989"/>
    </source>
</evidence>
<dbReference type="SUPFAM" id="SSF144091">
    <property type="entry name" value="Rhomboid-like"/>
    <property type="match status" value="1"/>
</dbReference>
<comment type="subcellular location">
    <subcellularLocation>
        <location evidence="1 7">Endoplasmic reticulum membrane</location>
        <topology evidence="1 7">Multi-pass membrane protein</topology>
    </subcellularLocation>
</comment>
<evidence type="ECO:0000256" key="1">
    <source>
        <dbReference type="ARBA" id="ARBA00004477"/>
    </source>
</evidence>
<name>A0ABD3PQV4_9STRA</name>
<accession>A0ABD3PQV4</accession>
<evidence type="ECO:0000256" key="6">
    <source>
        <dbReference type="ARBA" id="ARBA00023136"/>
    </source>
</evidence>
<keyword evidence="3 7" id="KW-0812">Transmembrane</keyword>
<comment type="caution">
    <text evidence="8">The sequence shown here is derived from an EMBL/GenBank/DDBJ whole genome shotgun (WGS) entry which is preliminary data.</text>
</comment>
<reference evidence="8 10" key="1">
    <citation type="journal article" date="2020" name="G3 (Bethesda)">
        <title>Improved Reference Genome for Cyclotella cryptica CCMP332, a Model for Cell Wall Morphogenesis, Salinity Adaptation, and Lipid Production in Diatoms (Bacillariophyta).</title>
        <authorList>
            <person name="Roberts W.R."/>
            <person name="Downey K.M."/>
            <person name="Ruck E.C."/>
            <person name="Traller J.C."/>
            <person name="Alverson A.J."/>
        </authorList>
    </citation>
    <scope>NUCLEOTIDE SEQUENCE [LARGE SCALE GENOMIC DNA]</scope>
    <source>
        <strain evidence="8 10">CCMP332</strain>
    </source>
</reference>
<dbReference type="FunFam" id="1.20.1540.10:FF:000016">
    <property type="entry name" value="Derlin"/>
    <property type="match status" value="1"/>
</dbReference>
<dbReference type="PANTHER" id="PTHR11009">
    <property type="entry name" value="DER1-LIKE PROTEIN, DERLIN"/>
    <property type="match status" value="1"/>
</dbReference>
<feature type="transmembrane region" description="Helical" evidence="7">
    <location>
        <begin position="31"/>
        <end position="57"/>
    </location>
</feature>
<comment type="similarity">
    <text evidence="2 7">Belongs to the derlin family.</text>
</comment>
<dbReference type="InterPro" id="IPR035952">
    <property type="entry name" value="Rhomboid-like_sf"/>
</dbReference>
<dbReference type="InterPro" id="IPR007599">
    <property type="entry name" value="DER1"/>
</dbReference>
<keyword evidence="4 7" id="KW-0256">Endoplasmic reticulum</keyword>
<evidence type="ECO:0000313" key="9">
    <source>
        <dbReference type="EMBL" id="KAL3802200.1"/>
    </source>
</evidence>
<dbReference type="Proteomes" id="UP001516023">
    <property type="component" value="Unassembled WGS sequence"/>
</dbReference>
<dbReference type="AlphaFoldDB" id="A0ABD3PQV4"/>
<proteinExistence type="inferred from homology"/>
<evidence type="ECO:0000256" key="4">
    <source>
        <dbReference type="ARBA" id="ARBA00022824"/>
    </source>
</evidence>
<feature type="transmembrane region" description="Helical" evidence="7">
    <location>
        <begin position="183"/>
        <end position="204"/>
    </location>
</feature>
<evidence type="ECO:0000256" key="7">
    <source>
        <dbReference type="RuleBase" id="RU363059"/>
    </source>
</evidence>
<dbReference type="GO" id="GO:0051603">
    <property type="term" value="P:proteolysis involved in protein catabolic process"/>
    <property type="evidence" value="ECO:0007669"/>
    <property type="project" value="UniProtKB-ARBA"/>
</dbReference>
<gene>
    <name evidence="9" type="ORF">HJC23_001744</name>
    <name evidence="8" type="ORF">HJC23_007687</name>
</gene>
<feature type="transmembrane region" description="Helical" evidence="7">
    <location>
        <begin position="69"/>
        <end position="90"/>
    </location>
</feature>
<keyword evidence="5 7" id="KW-1133">Transmembrane helix</keyword>
<protein>
    <recommendedName>
        <fullName evidence="7">Derlin</fullName>
    </recommendedName>
</protein>
<keyword evidence="6 7" id="KW-0472">Membrane</keyword>
<feature type="transmembrane region" description="Helical" evidence="7">
    <location>
        <begin position="155"/>
        <end position="177"/>
    </location>
</feature>
<dbReference type="GO" id="GO:0005789">
    <property type="term" value="C:endoplasmic reticulum membrane"/>
    <property type="evidence" value="ECO:0007669"/>
    <property type="project" value="UniProtKB-SubCell"/>
</dbReference>
<organism evidence="8 10">
    <name type="scientific">Cyclotella cryptica</name>
    <dbReference type="NCBI Taxonomy" id="29204"/>
    <lineage>
        <taxon>Eukaryota</taxon>
        <taxon>Sar</taxon>
        <taxon>Stramenopiles</taxon>
        <taxon>Ochrophyta</taxon>
        <taxon>Bacillariophyta</taxon>
        <taxon>Coscinodiscophyceae</taxon>
        <taxon>Thalassiosirophycidae</taxon>
        <taxon>Stephanodiscales</taxon>
        <taxon>Stephanodiscaceae</taxon>
        <taxon>Cyclotella</taxon>
    </lineage>
</organism>
<evidence type="ECO:0000256" key="3">
    <source>
        <dbReference type="ARBA" id="ARBA00022692"/>
    </source>
</evidence>